<name>A0A6J7JAT6_9ZZZZ</name>
<dbReference type="EMBL" id="CAFBMK010000235">
    <property type="protein sequence ID" value="CAB4940129.1"/>
    <property type="molecule type" value="Genomic_DNA"/>
</dbReference>
<protein>
    <submittedName>
        <fullName evidence="1">Unannotated protein</fullName>
    </submittedName>
</protein>
<proteinExistence type="predicted"/>
<gene>
    <name evidence="1" type="ORF">UFOPK3564_02896</name>
</gene>
<evidence type="ECO:0000313" key="1">
    <source>
        <dbReference type="EMBL" id="CAB4940129.1"/>
    </source>
</evidence>
<dbReference type="AlphaFoldDB" id="A0A6J7JAT6"/>
<organism evidence="1">
    <name type="scientific">freshwater metagenome</name>
    <dbReference type="NCBI Taxonomy" id="449393"/>
    <lineage>
        <taxon>unclassified sequences</taxon>
        <taxon>metagenomes</taxon>
        <taxon>ecological metagenomes</taxon>
    </lineage>
</organism>
<accession>A0A6J7JAT6</accession>
<reference evidence="1" key="1">
    <citation type="submission" date="2020-05" db="EMBL/GenBank/DDBJ databases">
        <authorList>
            <person name="Chiriac C."/>
            <person name="Salcher M."/>
            <person name="Ghai R."/>
            <person name="Kavagutti S V."/>
        </authorList>
    </citation>
    <scope>NUCLEOTIDE SEQUENCE</scope>
</reference>
<sequence length="141" mass="14692">MQEAFGHRAAPATSPADAVAVLDALLADLGGPVHRPAPLERGFELGTGEWPLHVGARAVGGLLELQAEVAPPGAIDAAWLLHRNRRDVRVVRYASSAEGATWIHGDLVLAAVTPATLDDLLARMLGAAEDAAAVAVWPDWG</sequence>